<keyword evidence="1" id="KW-1133">Transmembrane helix</keyword>
<feature type="transmembrane region" description="Helical" evidence="1">
    <location>
        <begin position="5"/>
        <end position="25"/>
    </location>
</feature>
<comment type="caution">
    <text evidence="3">The sequence shown here is derived from an EMBL/GenBank/DDBJ whole genome shotgun (WGS) entry which is preliminary data.</text>
</comment>
<keyword evidence="4" id="KW-1185">Reference proteome</keyword>
<feature type="domain" description="DUF802" evidence="2">
    <location>
        <begin position="376"/>
        <end position="428"/>
    </location>
</feature>
<dbReference type="STRING" id="405444.ABB26_16525"/>
<dbReference type="AlphaFoldDB" id="A0A0R0CAJ5"/>
<reference evidence="3 4" key="1">
    <citation type="submission" date="2015-05" db="EMBL/GenBank/DDBJ databases">
        <title>Genome sequencing and analysis of members of genus Stenotrophomonas.</title>
        <authorList>
            <person name="Patil P.P."/>
            <person name="Midha S."/>
            <person name="Patil P.B."/>
        </authorList>
    </citation>
    <scope>NUCLEOTIDE SEQUENCE [LARGE SCALE GENOMIC DNA]</scope>
    <source>
        <strain evidence="3 4">DSM 18929</strain>
    </source>
</reference>
<accession>A0A0R0CAJ5</accession>
<feature type="transmembrane region" description="Helical" evidence="1">
    <location>
        <begin position="31"/>
        <end position="51"/>
    </location>
</feature>
<evidence type="ECO:0000256" key="1">
    <source>
        <dbReference type="SAM" id="Phobius"/>
    </source>
</evidence>
<evidence type="ECO:0000313" key="4">
    <source>
        <dbReference type="Proteomes" id="UP000050864"/>
    </source>
</evidence>
<dbReference type="InterPro" id="IPR008520">
    <property type="entry name" value="DUF802"/>
</dbReference>
<organism evidence="3 4">
    <name type="scientific">Stenotrophomonas humi</name>
    <dbReference type="NCBI Taxonomy" id="405444"/>
    <lineage>
        <taxon>Bacteria</taxon>
        <taxon>Pseudomonadati</taxon>
        <taxon>Pseudomonadota</taxon>
        <taxon>Gammaproteobacteria</taxon>
        <taxon>Lysobacterales</taxon>
        <taxon>Lysobacteraceae</taxon>
        <taxon>Stenotrophomonas</taxon>
    </lineage>
</organism>
<dbReference type="Proteomes" id="UP000050864">
    <property type="component" value="Unassembled WGS sequence"/>
</dbReference>
<keyword evidence="1" id="KW-0812">Transmembrane</keyword>
<dbReference type="Pfam" id="PF05650">
    <property type="entry name" value="DUF802"/>
    <property type="match status" value="2"/>
</dbReference>
<evidence type="ECO:0000259" key="2">
    <source>
        <dbReference type="Pfam" id="PF05650"/>
    </source>
</evidence>
<dbReference type="EMBL" id="LDJI01000032">
    <property type="protein sequence ID" value="KRG62435.1"/>
    <property type="molecule type" value="Genomic_DNA"/>
</dbReference>
<gene>
    <name evidence="3" type="ORF">ABB26_16525</name>
</gene>
<name>A0A0R0CAJ5_9GAMM</name>
<feature type="domain" description="DUF802" evidence="2">
    <location>
        <begin position="321"/>
        <end position="373"/>
    </location>
</feature>
<proteinExistence type="predicted"/>
<keyword evidence="1" id="KW-0472">Membrane</keyword>
<feature type="transmembrane region" description="Helical" evidence="1">
    <location>
        <begin position="105"/>
        <end position="127"/>
    </location>
</feature>
<sequence length="698" mass="74324">MLRNFVAVVVFLVGLLAVCWIGVGYAGTHPLAAVVAAVIAACYLVGAVELFRYRQATSTLLQALPAIQEGSDNLDGWLSRLNPGLRNAVRLRVQGERVGLPAPALTPYLVGLLVLLGMLGTLLGMMATLRGTGLALESATDLDAIRSSLAAPVKGLGFAFGTSIAGVASSAALGLLSALLRRERSNAVQELDAGIAAHLRAHSQAFQRNETFRLLQEQNALMPTLVDRLQAMMASLEQQQQGNNERLQAGQQEFHQRTEAAYTQLASSLQQSMQAGITQQANAVGAALQPVVDATMSGLSEKSNALHAAIDNAVQKQLDGLNASVRGAATAASESWSSALAEQQRGNSALTHELQQALQQFTATFEQRSATLLDGVASRMEDNAGRTAEAWSSAITQQQHAHEALAQRNEQALVSASASFESHSRSLLDALQQSHAELQSAFAANDTQRLGNWSQALTAMVAALDQSWQRNGEQVAQRQQQICDTLAQTTQAMSEQSQAQARDTITEISRLVQSASEAPRAAAEVVAELRQKLSDSMVRDTAMLEERSHLLSTLETLLGAVTHASTEQRTAVDALVSTSAELLERVGNRFTAQIETEAGKLDNAAAHVTSSAVEVASLGEAFGGAVQLFGQSTETLNERLQLIETALDKSLARSDEQLAYYVAQAREVIDLSMLSQKQIIGELQQLAVARDGIGAGHA</sequence>
<dbReference type="PATRIC" id="fig|405444.3.peg.2557"/>
<dbReference type="OrthoDB" id="6053769at2"/>
<evidence type="ECO:0000313" key="3">
    <source>
        <dbReference type="EMBL" id="KRG62435.1"/>
    </source>
</evidence>
<dbReference type="RefSeq" id="WP_057635808.1">
    <property type="nucleotide sequence ID" value="NZ_LDJI01000032.1"/>
</dbReference>
<protein>
    <submittedName>
        <fullName evidence="3">Membrane protein</fullName>
    </submittedName>
</protein>